<dbReference type="PROSITE" id="PS51462">
    <property type="entry name" value="NUDIX"/>
    <property type="match status" value="1"/>
</dbReference>
<dbReference type="SUPFAM" id="SSF55811">
    <property type="entry name" value="Nudix"/>
    <property type="match status" value="1"/>
</dbReference>
<evidence type="ECO:0000259" key="2">
    <source>
        <dbReference type="PROSITE" id="PS51462"/>
    </source>
</evidence>
<evidence type="ECO:0000313" key="4">
    <source>
        <dbReference type="Proteomes" id="UP000514720"/>
    </source>
</evidence>
<comment type="similarity">
    <text evidence="1">Belongs to the Nudix hydrolase family.</text>
</comment>
<name>A0A7L7KRY6_9MOLU</name>
<dbReference type="CDD" id="cd03674">
    <property type="entry name" value="NUDIX_Hydrolase"/>
    <property type="match status" value="1"/>
</dbReference>
<dbReference type="Gene3D" id="3.90.79.10">
    <property type="entry name" value="Nucleoside Triphosphate Pyrophosphohydrolase"/>
    <property type="match status" value="1"/>
</dbReference>
<dbReference type="EMBL" id="CP048914">
    <property type="protein sequence ID" value="QMS85477.1"/>
    <property type="molecule type" value="Genomic_DNA"/>
</dbReference>
<dbReference type="AlphaFoldDB" id="A0A7L7KRY6"/>
<dbReference type="Proteomes" id="UP000514720">
    <property type="component" value="Chromosome"/>
</dbReference>
<reference evidence="3 4" key="1">
    <citation type="submission" date="2020-02" db="EMBL/GenBank/DDBJ databases">
        <authorList>
            <person name="Zheng R.K."/>
            <person name="Sun C.M."/>
        </authorList>
    </citation>
    <scope>NUCLEOTIDE SEQUENCE [LARGE SCALE GENOMIC DNA]</scope>
    <source>
        <strain evidence="4">zrk13</strain>
    </source>
</reference>
<dbReference type="PANTHER" id="PTHR43736:SF1">
    <property type="entry name" value="DIHYDRONEOPTERIN TRIPHOSPHATE DIPHOSPHATASE"/>
    <property type="match status" value="1"/>
</dbReference>
<protein>
    <submittedName>
        <fullName evidence="3">NUDIX domain-containing protein</fullName>
    </submittedName>
</protein>
<dbReference type="InterPro" id="IPR000086">
    <property type="entry name" value="NUDIX_hydrolase_dom"/>
</dbReference>
<dbReference type="RefSeq" id="WP_258877273.1">
    <property type="nucleotide sequence ID" value="NZ_CP048914.1"/>
</dbReference>
<evidence type="ECO:0000256" key="1">
    <source>
        <dbReference type="ARBA" id="ARBA00005582"/>
    </source>
</evidence>
<organism evidence="3 4">
    <name type="scientific">Candidatus Xianfuyuplasma coldseepsis</name>
    <dbReference type="NCBI Taxonomy" id="2782163"/>
    <lineage>
        <taxon>Bacteria</taxon>
        <taxon>Bacillati</taxon>
        <taxon>Mycoplasmatota</taxon>
        <taxon>Mollicutes</taxon>
        <taxon>Candidatus Izemoplasmatales</taxon>
        <taxon>Candidatus Izemoplasmataceae</taxon>
        <taxon>Candidatus Xianfuyuplasma</taxon>
    </lineage>
</organism>
<feature type="domain" description="Nudix hydrolase" evidence="2">
    <location>
        <begin position="39"/>
        <end position="178"/>
    </location>
</feature>
<accession>A0A7L7KRY6</accession>
<dbReference type="InterPro" id="IPR015797">
    <property type="entry name" value="NUDIX_hydrolase-like_dom_sf"/>
</dbReference>
<sequence>MYEKLRQYQPVNEQEMMDKQAMLDFIDKNADALDRSNLVAHVTSSAIVVNETLDKVLFAHHNIYDSYGWIGGHNDGDGDCLRVALKEAHEETGLVHIRPYNDEILGVDIIHVTNHIKKGLFVPDHLHLNVTYLLVADETETPAVNPEEHSAIQWFSMDEVFDVIDEERMIPIYTKLFQKVEQIREGTSV</sequence>
<dbReference type="Pfam" id="PF00293">
    <property type="entry name" value="NUDIX"/>
    <property type="match status" value="1"/>
</dbReference>
<evidence type="ECO:0000313" key="3">
    <source>
        <dbReference type="EMBL" id="QMS85477.1"/>
    </source>
</evidence>
<dbReference type="PANTHER" id="PTHR43736">
    <property type="entry name" value="ADP-RIBOSE PYROPHOSPHATASE"/>
    <property type="match status" value="1"/>
</dbReference>
<dbReference type="KEGG" id="xcl:G4Z02_06890"/>
<proteinExistence type="inferred from homology"/>
<gene>
    <name evidence="3" type="ORF">G4Z02_06890</name>
</gene>
<keyword evidence="4" id="KW-1185">Reference proteome</keyword>